<dbReference type="Proteomes" id="UP000245697">
    <property type="component" value="Unassembled WGS sequence"/>
</dbReference>
<dbReference type="PROSITE" id="PS50893">
    <property type="entry name" value="ABC_TRANSPORTER_2"/>
    <property type="match status" value="1"/>
</dbReference>
<keyword evidence="1" id="KW-0813">Transport</keyword>
<dbReference type="PANTHER" id="PTHR24220">
    <property type="entry name" value="IMPORT ATP-BINDING PROTEIN"/>
    <property type="match status" value="1"/>
</dbReference>
<dbReference type="RefSeq" id="WP_109592884.1">
    <property type="nucleotide sequence ID" value="NZ_BONA01000036.1"/>
</dbReference>
<feature type="domain" description="ABC transporter" evidence="4">
    <location>
        <begin position="4"/>
        <end position="225"/>
    </location>
</feature>
<name>A0A316FJP9_9ACTN</name>
<dbReference type="PROSITE" id="PS00211">
    <property type="entry name" value="ABC_TRANSPORTER_1"/>
    <property type="match status" value="1"/>
</dbReference>
<dbReference type="Pfam" id="PF00005">
    <property type="entry name" value="ABC_tran"/>
    <property type="match status" value="1"/>
</dbReference>
<accession>A0A316FJP9</accession>
<comment type="caution">
    <text evidence="5">The sequence shown here is derived from an EMBL/GenBank/DDBJ whole genome shotgun (WGS) entry which is preliminary data.</text>
</comment>
<dbReference type="GO" id="GO:0005524">
    <property type="term" value="F:ATP binding"/>
    <property type="evidence" value="ECO:0007669"/>
    <property type="project" value="UniProtKB-KW"/>
</dbReference>
<keyword evidence="2" id="KW-0547">Nucleotide-binding</keyword>
<dbReference type="InterPro" id="IPR003593">
    <property type="entry name" value="AAA+_ATPase"/>
</dbReference>
<evidence type="ECO:0000313" key="5">
    <source>
        <dbReference type="EMBL" id="PWK48934.1"/>
    </source>
</evidence>
<dbReference type="GO" id="GO:0005886">
    <property type="term" value="C:plasma membrane"/>
    <property type="evidence" value="ECO:0007669"/>
    <property type="project" value="TreeGrafter"/>
</dbReference>
<dbReference type="InterPro" id="IPR017871">
    <property type="entry name" value="ABC_transporter-like_CS"/>
</dbReference>
<dbReference type="InterPro" id="IPR003439">
    <property type="entry name" value="ABC_transporter-like_ATP-bd"/>
</dbReference>
<evidence type="ECO:0000313" key="6">
    <source>
        <dbReference type="Proteomes" id="UP000245697"/>
    </source>
</evidence>
<protein>
    <submittedName>
        <fullName evidence="5">Putative ABC transport system ATP-binding protein</fullName>
    </submittedName>
</protein>
<evidence type="ECO:0000256" key="3">
    <source>
        <dbReference type="ARBA" id="ARBA00022840"/>
    </source>
</evidence>
<dbReference type="InterPro" id="IPR017911">
    <property type="entry name" value="MacB-like_ATP-bd"/>
</dbReference>
<dbReference type="GO" id="GO:0016887">
    <property type="term" value="F:ATP hydrolysis activity"/>
    <property type="evidence" value="ECO:0007669"/>
    <property type="project" value="InterPro"/>
</dbReference>
<dbReference type="AlphaFoldDB" id="A0A316FJP9"/>
<organism evidence="5 6">
    <name type="scientific">Actinoplanes xinjiangensis</name>
    <dbReference type="NCBI Taxonomy" id="512350"/>
    <lineage>
        <taxon>Bacteria</taxon>
        <taxon>Bacillati</taxon>
        <taxon>Actinomycetota</taxon>
        <taxon>Actinomycetes</taxon>
        <taxon>Micromonosporales</taxon>
        <taxon>Micromonosporaceae</taxon>
        <taxon>Actinoplanes</taxon>
    </lineage>
</organism>
<dbReference type="InterPro" id="IPR027417">
    <property type="entry name" value="P-loop_NTPase"/>
</dbReference>
<dbReference type="SMART" id="SM00382">
    <property type="entry name" value="AAA"/>
    <property type="match status" value="1"/>
</dbReference>
<dbReference type="CDD" id="cd03255">
    <property type="entry name" value="ABC_MJ0796_LolCDE_FtsE"/>
    <property type="match status" value="1"/>
</dbReference>
<dbReference type="GO" id="GO:0098796">
    <property type="term" value="C:membrane protein complex"/>
    <property type="evidence" value="ECO:0007669"/>
    <property type="project" value="UniProtKB-ARBA"/>
</dbReference>
<dbReference type="OrthoDB" id="9778572at2"/>
<dbReference type="PANTHER" id="PTHR24220:SF86">
    <property type="entry name" value="ABC TRANSPORTER ABCH.1"/>
    <property type="match status" value="1"/>
</dbReference>
<proteinExistence type="predicted"/>
<dbReference type="InterPro" id="IPR015854">
    <property type="entry name" value="ABC_transpr_LolD-like"/>
</dbReference>
<dbReference type="Gene3D" id="3.40.50.300">
    <property type="entry name" value="P-loop containing nucleotide triphosphate hydrolases"/>
    <property type="match status" value="1"/>
</dbReference>
<evidence type="ECO:0000256" key="1">
    <source>
        <dbReference type="ARBA" id="ARBA00022448"/>
    </source>
</evidence>
<dbReference type="GO" id="GO:0022857">
    <property type="term" value="F:transmembrane transporter activity"/>
    <property type="evidence" value="ECO:0007669"/>
    <property type="project" value="UniProtKB-ARBA"/>
</dbReference>
<dbReference type="SUPFAM" id="SSF52540">
    <property type="entry name" value="P-loop containing nucleoside triphosphate hydrolases"/>
    <property type="match status" value="1"/>
</dbReference>
<dbReference type="EMBL" id="QGGR01000005">
    <property type="protein sequence ID" value="PWK48934.1"/>
    <property type="molecule type" value="Genomic_DNA"/>
</dbReference>
<keyword evidence="3 5" id="KW-0067">ATP-binding</keyword>
<keyword evidence="6" id="KW-1185">Reference proteome</keyword>
<gene>
    <name evidence="5" type="ORF">BC793_105285</name>
</gene>
<reference evidence="5 6" key="1">
    <citation type="submission" date="2018-05" db="EMBL/GenBank/DDBJ databases">
        <title>Genomic Encyclopedia of Archaeal and Bacterial Type Strains, Phase II (KMG-II): from individual species to whole genera.</title>
        <authorList>
            <person name="Goeker M."/>
        </authorList>
    </citation>
    <scope>NUCLEOTIDE SEQUENCE [LARGE SCALE GENOMIC DNA]</scope>
    <source>
        <strain evidence="5 6">DSM 45184</strain>
    </source>
</reference>
<dbReference type="FunFam" id="3.40.50.300:FF:000032">
    <property type="entry name" value="Export ABC transporter ATP-binding protein"/>
    <property type="match status" value="1"/>
</dbReference>
<sequence length="225" mass="23742">MTTLELTAGAKSVSLPGGRPLPVLTGVDLSVEPGETLAIQGASGSGKSTLLAVLGLLDSLTGGRYTVGGIDVAAISERRRARLRSTTFGFIYQRFCLISHLTAEENVEAPLLHGGVRRRERARRARDLLDQVGLTDRREHRPGQLSGGEQQRVAVARALVHRPSVVLADEPTGSLDQDTGTAVMRSLLDLAADDGVTLIVVTHDPAVAAVCGRVVRLDRGAVQGS</sequence>
<evidence type="ECO:0000259" key="4">
    <source>
        <dbReference type="PROSITE" id="PS50893"/>
    </source>
</evidence>
<evidence type="ECO:0000256" key="2">
    <source>
        <dbReference type="ARBA" id="ARBA00022741"/>
    </source>
</evidence>